<dbReference type="OrthoDB" id="9805874at2"/>
<sequence>MSPRDPQASPGLLSVASTMEQHLDLFAALAAPFEHDEVRIRPQGNQKLQYVTARTVMNRLDDVLGPSNWWDEYIPQEKSVICKLTIRLPDGSTLTKSDAGGYAGMSDQGDDDKSGFSDSFKRAAVKFGIGRYLYRDGMPRYVRDRLHAGAQQARERANGQHAPAHAEAAAPPQGDEGPAVHGAHGDGNGHAGAHGNGNGGGPMARPAGEGPTVPQSGKALFAWLKQQDEKHDYGLLRIVSDWAKRQDFPARMVEWDAAQVQLAFSEARDALKASRPAAKPAPVASRKEAEPAADGPPAGGKAAAGRDGGTAVASRSAPAARREREPAQPRASRSR</sequence>
<feature type="region of interest" description="Disordered" evidence="4">
    <location>
        <begin position="273"/>
        <end position="335"/>
    </location>
</feature>
<protein>
    <submittedName>
        <fullName evidence="5">Rad52/22 family double-strand break repair protein</fullName>
    </submittedName>
</protein>
<feature type="compositionally biased region" description="Low complexity" evidence="4">
    <location>
        <begin position="161"/>
        <end position="172"/>
    </location>
</feature>
<dbReference type="InterPro" id="IPR042525">
    <property type="entry name" value="Rad52_Rad59_Rad22_sf"/>
</dbReference>
<evidence type="ECO:0000256" key="1">
    <source>
        <dbReference type="ARBA" id="ARBA00006638"/>
    </source>
</evidence>
<proteinExistence type="inferred from homology"/>
<feature type="region of interest" description="Disordered" evidence="4">
    <location>
        <begin position="149"/>
        <end position="215"/>
    </location>
</feature>
<evidence type="ECO:0000256" key="3">
    <source>
        <dbReference type="ARBA" id="ARBA00023204"/>
    </source>
</evidence>
<name>A0A5B9WCJ7_9BACT</name>
<feature type="region of interest" description="Disordered" evidence="4">
    <location>
        <begin position="96"/>
        <end position="116"/>
    </location>
</feature>
<comment type="similarity">
    <text evidence="1">Belongs to the RAD52 family.</text>
</comment>
<feature type="compositionally biased region" description="Gly residues" evidence="4">
    <location>
        <begin position="185"/>
        <end position="202"/>
    </location>
</feature>
<evidence type="ECO:0000313" key="5">
    <source>
        <dbReference type="EMBL" id="QEH38213.1"/>
    </source>
</evidence>
<dbReference type="InterPro" id="IPR041247">
    <property type="entry name" value="Rad52_fam"/>
</dbReference>
<keyword evidence="6" id="KW-1185">Reference proteome</keyword>
<dbReference type="Proteomes" id="UP000324233">
    <property type="component" value="Chromosome"/>
</dbReference>
<dbReference type="Pfam" id="PF04098">
    <property type="entry name" value="Rad52_Rad22"/>
    <property type="match status" value="1"/>
</dbReference>
<gene>
    <name evidence="5" type="ORF">OJF2_68110</name>
</gene>
<dbReference type="Gene3D" id="3.30.390.80">
    <property type="entry name" value="DNA repair protein Rad52/59/22"/>
    <property type="match status" value="1"/>
</dbReference>
<reference evidence="5 6" key="1">
    <citation type="submission" date="2019-08" db="EMBL/GenBank/DDBJ databases">
        <title>Deep-cultivation of Planctomycetes and their phenomic and genomic characterization uncovers novel biology.</title>
        <authorList>
            <person name="Wiegand S."/>
            <person name="Jogler M."/>
            <person name="Boedeker C."/>
            <person name="Pinto D."/>
            <person name="Vollmers J."/>
            <person name="Rivas-Marin E."/>
            <person name="Kohn T."/>
            <person name="Peeters S.H."/>
            <person name="Heuer A."/>
            <person name="Rast P."/>
            <person name="Oberbeckmann S."/>
            <person name="Bunk B."/>
            <person name="Jeske O."/>
            <person name="Meyerdierks A."/>
            <person name="Storesund J.E."/>
            <person name="Kallscheuer N."/>
            <person name="Luecker S."/>
            <person name="Lage O.M."/>
            <person name="Pohl T."/>
            <person name="Merkel B.J."/>
            <person name="Hornburger P."/>
            <person name="Mueller R.-W."/>
            <person name="Bruemmer F."/>
            <person name="Labrenz M."/>
            <person name="Spormann A.M."/>
            <person name="Op den Camp H."/>
            <person name="Overmann J."/>
            <person name="Amann R."/>
            <person name="Jetten M.S.M."/>
            <person name="Mascher T."/>
            <person name="Medema M.H."/>
            <person name="Devos D.P."/>
            <person name="Kaster A.-K."/>
            <person name="Ovreas L."/>
            <person name="Rohde M."/>
            <person name="Galperin M.Y."/>
            <person name="Jogler C."/>
        </authorList>
    </citation>
    <scope>NUCLEOTIDE SEQUENCE [LARGE SCALE GENOMIC DNA]</scope>
    <source>
        <strain evidence="5 6">OJF2</strain>
    </source>
</reference>
<dbReference type="KEGG" id="agv:OJF2_68110"/>
<evidence type="ECO:0000256" key="2">
    <source>
        <dbReference type="ARBA" id="ARBA00022763"/>
    </source>
</evidence>
<dbReference type="EMBL" id="CP042997">
    <property type="protein sequence ID" value="QEH38213.1"/>
    <property type="molecule type" value="Genomic_DNA"/>
</dbReference>
<dbReference type="GO" id="GO:0006302">
    <property type="term" value="P:double-strand break repair"/>
    <property type="evidence" value="ECO:0007669"/>
    <property type="project" value="UniProtKB-ARBA"/>
</dbReference>
<evidence type="ECO:0000256" key="4">
    <source>
        <dbReference type="SAM" id="MobiDB-lite"/>
    </source>
</evidence>
<feature type="compositionally biased region" description="Basic and acidic residues" evidence="4">
    <location>
        <begin position="149"/>
        <end position="158"/>
    </location>
</feature>
<keyword evidence="3" id="KW-0234">DNA repair</keyword>
<organism evidence="5 6">
    <name type="scientific">Aquisphaera giovannonii</name>
    <dbReference type="NCBI Taxonomy" id="406548"/>
    <lineage>
        <taxon>Bacteria</taxon>
        <taxon>Pseudomonadati</taxon>
        <taxon>Planctomycetota</taxon>
        <taxon>Planctomycetia</taxon>
        <taxon>Isosphaerales</taxon>
        <taxon>Isosphaeraceae</taxon>
        <taxon>Aquisphaera</taxon>
    </lineage>
</organism>
<evidence type="ECO:0000313" key="6">
    <source>
        <dbReference type="Proteomes" id="UP000324233"/>
    </source>
</evidence>
<keyword evidence="2" id="KW-0227">DNA damage</keyword>
<feature type="compositionally biased region" description="Low complexity" evidence="4">
    <location>
        <begin position="292"/>
        <end position="305"/>
    </location>
</feature>
<accession>A0A5B9WCJ7</accession>
<dbReference type="AlphaFoldDB" id="A0A5B9WCJ7"/>
<dbReference type="GO" id="GO:0006310">
    <property type="term" value="P:DNA recombination"/>
    <property type="evidence" value="ECO:0007669"/>
    <property type="project" value="UniProtKB-ARBA"/>
</dbReference>